<dbReference type="InterPro" id="IPR011050">
    <property type="entry name" value="Pectin_lyase_fold/virulence"/>
</dbReference>
<dbReference type="FunFam" id="2.160.20.10:FF:000008">
    <property type="entry name" value="Pectinesterase"/>
    <property type="match status" value="1"/>
</dbReference>
<evidence type="ECO:0000256" key="8">
    <source>
        <dbReference type="ARBA" id="ARBA00022801"/>
    </source>
</evidence>
<evidence type="ECO:0000313" key="15">
    <source>
        <dbReference type="EMBL" id="KAJ8772485.1"/>
    </source>
</evidence>
<evidence type="ECO:0000256" key="10">
    <source>
        <dbReference type="ARBA" id="ARBA00047928"/>
    </source>
</evidence>
<dbReference type="GO" id="GO:0045490">
    <property type="term" value="P:pectin catabolic process"/>
    <property type="evidence" value="ECO:0007669"/>
    <property type="project" value="UniProtKB-UniRule"/>
</dbReference>
<evidence type="ECO:0000256" key="9">
    <source>
        <dbReference type="ARBA" id="ARBA00023085"/>
    </source>
</evidence>
<keyword evidence="9 12" id="KW-0063">Aspartyl esterase</keyword>
<evidence type="ECO:0000256" key="5">
    <source>
        <dbReference type="ARBA" id="ARBA00022512"/>
    </source>
</evidence>
<organism evidence="14 16">
    <name type="scientific">Erythroxylum novogranatense</name>
    <dbReference type="NCBI Taxonomy" id="1862640"/>
    <lineage>
        <taxon>Eukaryota</taxon>
        <taxon>Viridiplantae</taxon>
        <taxon>Streptophyta</taxon>
        <taxon>Embryophyta</taxon>
        <taxon>Tracheophyta</taxon>
        <taxon>Spermatophyta</taxon>
        <taxon>Magnoliopsida</taxon>
        <taxon>eudicotyledons</taxon>
        <taxon>Gunneridae</taxon>
        <taxon>Pentapetalae</taxon>
        <taxon>rosids</taxon>
        <taxon>fabids</taxon>
        <taxon>Malpighiales</taxon>
        <taxon>Erythroxylaceae</taxon>
        <taxon>Erythroxylum</taxon>
    </lineage>
</organism>
<sequence>MAGKITMTSAIPFFIVAILVAATGVSSDDAAPIPADAAQVATWFTDNIKPLPERQGLNDTLQAAEATPKIVKVRQDGSGEFKTVMEAVNSVPPGNTQRVIIDIGPGVYKEKVTVENSKRFVTFYGAPDNVPTLSFDGTAAKYGTVYSATLQVDAPFFTAANLIIENTAPKPDGKAVGAQALALRIGGDMATFYNVRLLGFQDTLCDDKGRHFFKDCYIEGTVDFIFGSGKSIYLNTELYAKADEGMTVIVAHARKSQDEDTGFSFVHCNVTGKGTGAMLGRAWTEMPKVVFAYTTMTSVVDPAGWSNNNHPDREPNLFFGEFQSSGPGGSAPNTRAPFTKQLTEEQVKPFITLGYIEGSKWLLPPPKV</sequence>
<dbReference type="Proteomes" id="UP001159364">
    <property type="component" value="Linkage Group LG02"/>
</dbReference>
<evidence type="ECO:0000256" key="11">
    <source>
        <dbReference type="PROSITE-ProRule" id="PRU10040"/>
    </source>
</evidence>
<evidence type="ECO:0000256" key="1">
    <source>
        <dbReference type="ARBA" id="ARBA00004191"/>
    </source>
</evidence>
<proteinExistence type="inferred from homology"/>
<dbReference type="PANTHER" id="PTHR31321">
    <property type="entry name" value="ACYL-COA THIOESTER HYDROLASE YBHC-RELATED"/>
    <property type="match status" value="1"/>
</dbReference>
<dbReference type="AlphaFoldDB" id="A0AAV8U1Y5"/>
<accession>A0AAV8U1Y5</accession>
<evidence type="ECO:0000256" key="4">
    <source>
        <dbReference type="ARBA" id="ARBA00013229"/>
    </source>
</evidence>
<dbReference type="InterPro" id="IPR033131">
    <property type="entry name" value="Pectinesterase_Asp_AS"/>
</dbReference>
<keyword evidence="8 12" id="KW-0378">Hydrolase</keyword>
<evidence type="ECO:0000256" key="6">
    <source>
        <dbReference type="ARBA" id="ARBA00022525"/>
    </source>
</evidence>
<dbReference type="InterPro" id="IPR012334">
    <property type="entry name" value="Pectin_lyas_fold"/>
</dbReference>
<evidence type="ECO:0000313" key="14">
    <source>
        <dbReference type="EMBL" id="KAJ8772385.1"/>
    </source>
</evidence>
<comment type="similarity">
    <text evidence="3">Belongs to the pectinesterase family.</text>
</comment>
<evidence type="ECO:0000256" key="2">
    <source>
        <dbReference type="ARBA" id="ARBA00005184"/>
    </source>
</evidence>
<keyword evidence="16" id="KW-1185">Reference proteome</keyword>
<keyword evidence="6" id="KW-0964">Secreted</keyword>
<comment type="pathway">
    <text evidence="2 12">Glycan metabolism; pectin degradation; 2-dehydro-3-deoxy-D-gluconate from pectin: step 1/5.</text>
</comment>
<dbReference type="PROSITE" id="PS00503">
    <property type="entry name" value="PECTINESTERASE_2"/>
    <property type="match status" value="1"/>
</dbReference>
<dbReference type="EC" id="3.1.1.11" evidence="4 12"/>
<protein>
    <recommendedName>
        <fullName evidence="4 12">Pectinesterase</fullName>
        <ecNumber evidence="4 12">3.1.1.11</ecNumber>
    </recommendedName>
</protein>
<feature type="domain" description="Pectinesterase catalytic" evidence="13">
    <location>
        <begin position="71"/>
        <end position="358"/>
    </location>
</feature>
<evidence type="ECO:0000259" key="13">
    <source>
        <dbReference type="Pfam" id="PF01095"/>
    </source>
</evidence>
<dbReference type="Pfam" id="PF01095">
    <property type="entry name" value="Pectinesterase"/>
    <property type="match status" value="1"/>
</dbReference>
<keyword evidence="5" id="KW-0134">Cell wall</keyword>
<feature type="active site" evidence="11">
    <location>
        <position position="223"/>
    </location>
</feature>
<evidence type="ECO:0000313" key="16">
    <source>
        <dbReference type="Proteomes" id="UP001159364"/>
    </source>
</evidence>
<keyword evidence="7 12" id="KW-0732">Signal</keyword>
<dbReference type="GO" id="GO:0042545">
    <property type="term" value="P:cell wall modification"/>
    <property type="evidence" value="ECO:0007669"/>
    <property type="project" value="UniProtKB-UniRule"/>
</dbReference>
<evidence type="ECO:0000256" key="3">
    <source>
        <dbReference type="ARBA" id="ARBA00008891"/>
    </source>
</evidence>
<comment type="catalytic activity">
    <reaction evidence="10 12">
        <text>[(1-&gt;4)-alpha-D-galacturonosyl methyl ester](n) + n H2O = [(1-&gt;4)-alpha-D-galacturonosyl](n) + n methanol + n H(+)</text>
        <dbReference type="Rhea" id="RHEA:22380"/>
        <dbReference type="Rhea" id="RHEA-COMP:14570"/>
        <dbReference type="Rhea" id="RHEA-COMP:14573"/>
        <dbReference type="ChEBI" id="CHEBI:15377"/>
        <dbReference type="ChEBI" id="CHEBI:15378"/>
        <dbReference type="ChEBI" id="CHEBI:17790"/>
        <dbReference type="ChEBI" id="CHEBI:140522"/>
        <dbReference type="ChEBI" id="CHEBI:140523"/>
        <dbReference type="EC" id="3.1.1.11"/>
    </reaction>
</comment>
<dbReference type="InterPro" id="IPR000070">
    <property type="entry name" value="Pectinesterase_cat"/>
</dbReference>
<dbReference type="Gene3D" id="2.160.20.10">
    <property type="entry name" value="Single-stranded right-handed beta-helix, Pectin lyase-like"/>
    <property type="match status" value="1"/>
</dbReference>
<evidence type="ECO:0000256" key="7">
    <source>
        <dbReference type="ARBA" id="ARBA00022729"/>
    </source>
</evidence>
<dbReference type="PANTHER" id="PTHR31321:SF87">
    <property type="entry name" value="PECTINESTERASE 63-RELATED"/>
    <property type="match status" value="1"/>
</dbReference>
<evidence type="ECO:0000256" key="12">
    <source>
        <dbReference type="RuleBase" id="RU000589"/>
    </source>
</evidence>
<gene>
    <name evidence="14" type="ORF">K2173_027562</name>
    <name evidence="15" type="ORF">K2173_027662</name>
</gene>
<dbReference type="SUPFAM" id="SSF51126">
    <property type="entry name" value="Pectin lyase-like"/>
    <property type="match status" value="1"/>
</dbReference>
<feature type="signal peptide" evidence="12">
    <location>
        <begin position="1"/>
        <end position="27"/>
    </location>
</feature>
<dbReference type="GO" id="GO:0030599">
    <property type="term" value="F:pectinesterase activity"/>
    <property type="evidence" value="ECO:0007669"/>
    <property type="project" value="UniProtKB-UniRule"/>
</dbReference>
<dbReference type="EMBL" id="JAIWQS010000002">
    <property type="protein sequence ID" value="KAJ8772385.1"/>
    <property type="molecule type" value="Genomic_DNA"/>
</dbReference>
<comment type="caution">
    <text evidence="14">The sequence shown here is derived from an EMBL/GenBank/DDBJ whole genome shotgun (WGS) entry which is preliminary data.</text>
</comment>
<name>A0AAV8U1Y5_9ROSI</name>
<dbReference type="EMBL" id="JAIWQS010000002">
    <property type="protein sequence ID" value="KAJ8772485.1"/>
    <property type="molecule type" value="Genomic_DNA"/>
</dbReference>
<feature type="chain" id="PRO_5044523112" description="Pectinesterase" evidence="12">
    <location>
        <begin position="28"/>
        <end position="368"/>
    </location>
</feature>
<comment type="subcellular location">
    <subcellularLocation>
        <location evidence="1">Secreted</location>
        <location evidence="1">Cell wall</location>
    </subcellularLocation>
</comment>
<reference evidence="14 16" key="1">
    <citation type="submission" date="2021-09" db="EMBL/GenBank/DDBJ databases">
        <title>Genomic insights and catalytic innovation underlie evolution of tropane alkaloids biosynthesis.</title>
        <authorList>
            <person name="Wang Y.-J."/>
            <person name="Tian T."/>
            <person name="Huang J.-P."/>
            <person name="Huang S.-X."/>
        </authorList>
    </citation>
    <scope>NUCLEOTIDE SEQUENCE [LARGE SCALE GENOMIC DNA]</scope>
    <source>
        <strain evidence="14">KIB-2018</strain>
        <tissue evidence="14">Leaf</tissue>
    </source>
</reference>